<keyword evidence="3" id="KW-1185">Reference proteome</keyword>
<feature type="region of interest" description="Disordered" evidence="1">
    <location>
        <begin position="48"/>
        <end position="69"/>
    </location>
</feature>
<accession>A0AAV7L4A9</accession>
<sequence length="116" mass="12207">MRQNLLECEKMIIKLHDYGAELAEPQDGHTVAELCRLPNDPDKILRATPDGSGVIAKPSGGPEGVGQGQTTGVWRELAGARAAGETQLRPEVGPAAPGARGDVRTGESPDSAARRR</sequence>
<reference evidence="2" key="1">
    <citation type="journal article" date="2022" name="bioRxiv">
        <title>Sequencing and chromosome-scale assembly of the giantPleurodeles waltlgenome.</title>
        <authorList>
            <person name="Brown T."/>
            <person name="Elewa A."/>
            <person name="Iarovenko S."/>
            <person name="Subramanian E."/>
            <person name="Araus A.J."/>
            <person name="Petzold A."/>
            <person name="Susuki M."/>
            <person name="Suzuki K.-i.T."/>
            <person name="Hayashi T."/>
            <person name="Toyoda A."/>
            <person name="Oliveira C."/>
            <person name="Osipova E."/>
            <person name="Leigh N.D."/>
            <person name="Simon A."/>
            <person name="Yun M.H."/>
        </authorList>
    </citation>
    <scope>NUCLEOTIDE SEQUENCE</scope>
    <source>
        <strain evidence="2">20211129_DDA</strain>
        <tissue evidence="2">Liver</tissue>
    </source>
</reference>
<evidence type="ECO:0000313" key="2">
    <source>
        <dbReference type="EMBL" id="KAJ1084138.1"/>
    </source>
</evidence>
<dbReference type="EMBL" id="JANPWB010000016">
    <property type="protein sequence ID" value="KAJ1084138.1"/>
    <property type="molecule type" value="Genomic_DNA"/>
</dbReference>
<name>A0AAV7L4A9_PLEWA</name>
<evidence type="ECO:0000256" key="1">
    <source>
        <dbReference type="SAM" id="MobiDB-lite"/>
    </source>
</evidence>
<comment type="caution">
    <text evidence="2">The sequence shown here is derived from an EMBL/GenBank/DDBJ whole genome shotgun (WGS) entry which is preliminary data.</text>
</comment>
<evidence type="ECO:0000313" key="3">
    <source>
        <dbReference type="Proteomes" id="UP001066276"/>
    </source>
</evidence>
<organism evidence="2 3">
    <name type="scientific">Pleurodeles waltl</name>
    <name type="common">Iberian ribbed newt</name>
    <dbReference type="NCBI Taxonomy" id="8319"/>
    <lineage>
        <taxon>Eukaryota</taxon>
        <taxon>Metazoa</taxon>
        <taxon>Chordata</taxon>
        <taxon>Craniata</taxon>
        <taxon>Vertebrata</taxon>
        <taxon>Euteleostomi</taxon>
        <taxon>Amphibia</taxon>
        <taxon>Batrachia</taxon>
        <taxon>Caudata</taxon>
        <taxon>Salamandroidea</taxon>
        <taxon>Salamandridae</taxon>
        <taxon>Pleurodelinae</taxon>
        <taxon>Pleurodeles</taxon>
    </lineage>
</organism>
<feature type="region of interest" description="Disordered" evidence="1">
    <location>
        <begin position="81"/>
        <end position="116"/>
    </location>
</feature>
<gene>
    <name evidence="2" type="ORF">NDU88_004291</name>
</gene>
<proteinExistence type="predicted"/>
<dbReference type="AlphaFoldDB" id="A0AAV7L4A9"/>
<dbReference type="Proteomes" id="UP001066276">
    <property type="component" value="Chromosome 12"/>
</dbReference>
<protein>
    <submittedName>
        <fullName evidence="2">Uncharacterized protein</fullName>
    </submittedName>
</protein>